<dbReference type="Pfam" id="PF08447">
    <property type="entry name" value="PAS_3"/>
    <property type="match status" value="1"/>
</dbReference>
<keyword evidence="5" id="KW-0479">Metal-binding</keyword>
<keyword evidence="8" id="KW-0862">Zinc</keyword>
<evidence type="ECO:0000256" key="2">
    <source>
        <dbReference type="ARBA" id="ARBA00022606"/>
    </source>
</evidence>
<dbReference type="CDD" id="cd00130">
    <property type="entry name" value="PAS"/>
    <property type="match status" value="3"/>
</dbReference>
<keyword evidence="4" id="KW-0288">FMN</keyword>
<protein>
    <recommendedName>
        <fullName evidence="16">PAS domain-containing protein</fullName>
    </recommendedName>
</protein>
<feature type="compositionally biased region" description="Low complexity" evidence="15">
    <location>
        <begin position="307"/>
        <end position="324"/>
    </location>
</feature>
<feature type="region of interest" description="Disordered" evidence="15">
    <location>
        <begin position="974"/>
        <end position="1031"/>
    </location>
</feature>
<dbReference type="InterPro" id="IPR007681">
    <property type="entry name" value="Mog1"/>
</dbReference>
<keyword evidence="2" id="KW-0716">Sensory transduction</keyword>
<dbReference type="PANTHER" id="PTHR47429:SF7">
    <property type="entry name" value="GATA-FACTOR"/>
    <property type="match status" value="1"/>
</dbReference>
<feature type="compositionally biased region" description="Basic residues" evidence="15">
    <location>
        <begin position="876"/>
        <end position="885"/>
    </location>
</feature>
<organism evidence="17 18">
    <name type="scientific">Metarhizium humberi</name>
    <dbReference type="NCBI Taxonomy" id="2596975"/>
    <lineage>
        <taxon>Eukaryota</taxon>
        <taxon>Fungi</taxon>
        <taxon>Dikarya</taxon>
        <taxon>Ascomycota</taxon>
        <taxon>Pezizomycotina</taxon>
        <taxon>Sordariomycetes</taxon>
        <taxon>Hypocreomycetidae</taxon>
        <taxon>Hypocreales</taxon>
        <taxon>Clavicipitaceae</taxon>
        <taxon>Metarhizium</taxon>
    </lineage>
</organism>
<evidence type="ECO:0000256" key="12">
    <source>
        <dbReference type="ARBA" id="ARBA00023159"/>
    </source>
</evidence>
<dbReference type="Gene3D" id="3.30.450.20">
    <property type="entry name" value="PAS domain"/>
    <property type="match status" value="3"/>
</dbReference>
<dbReference type="SMART" id="SM00086">
    <property type="entry name" value="PAC"/>
    <property type="match status" value="2"/>
</dbReference>
<accession>A0A9P8MEK8</accession>
<feature type="domain" description="PAS" evidence="16">
    <location>
        <begin position="378"/>
        <end position="400"/>
    </location>
</feature>
<feature type="region of interest" description="Disordered" evidence="15">
    <location>
        <begin position="270"/>
        <end position="329"/>
    </location>
</feature>
<dbReference type="InterPro" id="IPR001610">
    <property type="entry name" value="PAC"/>
</dbReference>
<feature type="region of interest" description="Disordered" evidence="15">
    <location>
        <begin position="1"/>
        <end position="60"/>
    </location>
</feature>
<evidence type="ECO:0000256" key="15">
    <source>
        <dbReference type="SAM" id="MobiDB-lite"/>
    </source>
</evidence>
<keyword evidence="3" id="KW-0285">Flavoprotein</keyword>
<dbReference type="EMBL" id="JACEFI010000004">
    <property type="protein sequence ID" value="KAH0599310.1"/>
    <property type="molecule type" value="Genomic_DNA"/>
</dbReference>
<evidence type="ECO:0000256" key="14">
    <source>
        <dbReference type="ARBA" id="ARBA00023170"/>
    </source>
</evidence>
<evidence type="ECO:0000256" key="9">
    <source>
        <dbReference type="ARBA" id="ARBA00022991"/>
    </source>
</evidence>
<dbReference type="InterPro" id="IPR016123">
    <property type="entry name" value="Mog1/PsbP_a/b/a-sand"/>
</dbReference>
<keyword evidence="7" id="KW-0863">Zinc-finger</keyword>
<feature type="domain" description="PAS" evidence="16">
    <location>
        <begin position="546"/>
        <end position="616"/>
    </location>
</feature>
<evidence type="ECO:0000256" key="7">
    <source>
        <dbReference type="ARBA" id="ARBA00022771"/>
    </source>
</evidence>
<dbReference type="InterPro" id="IPR000014">
    <property type="entry name" value="PAS"/>
</dbReference>
<dbReference type="GO" id="GO:0005634">
    <property type="term" value="C:nucleus"/>
    <property type="evidence" value="ECO:0007669"/>
    <property type="project" value="TreeGrafter"/>
</dbReference>
<name>A0A9P8MEK8_9HYPO</name>
<dbReference type="GO" id="GO:0009881">
    <property type="term" value="F:photoreceptor activity"/>
    <property type="evidence" value="ECO:0007669"/>
    <property type="project" value="UniProtKB-KW"/>
</dbReference>
<dbReference type="PROSITE" id="PS50112">
    <property type="entry name" value="PAS"/>
    <property type="match status" value="3"/>
</dbReference>
<dbReference type="SUPFAM" id="SSF55724">
    <property type="entry name" value="Mog1p/PsbP-like"/>
    <property type="match status" value="1"/>
</dbReference>
<dbReference type="GO" id="GO:0008270">
    <property type="term" value="F:zinc ion binding"/>
    <property type="evidence" value="ECO:0007669"/>
    <property type="project" value="UniProtKB-KW"/>
</dbReference>
<evidence type="ECO:0000259" key="16">
    <source>
        <dbReference type="PROSITE" id="PS50112"/>
    </source>
</evidence>
<evidence type="ECO:0000313" key="18">
    <source>
        <dbReference type="Proteomes" id="UP000764110"/>
    </source>
</evidence>
<keyword evidence="11" id="KW-0238">DNA-binding</keyword>
<gene>
    <name evidence="17" type="ORF">MHUMG1_03427</name>
</gene>
<evidence type="ECO:0000256" key="6">
    <source>
        <dbReference type="ARBA" id="ARBA00022737"/>
    </source>
</evidence>
<reference evidence="17 18" key="1">
    <citation type="submission" date="2020-07" db="EMBL/GenBank/DDBJ databases">
        <title>Metarhizium humberi genome.</title>
        <authorList>
            <person name="Lysoe E."/>
        </authorList>
    </citation>
    <scope>NUCLEOTIDE SEQUENCE [LARGE SCALE GENOMIC DNA]</scope>
    <source>
        <strain evidence="17 18">ESALQ1638</strain>
    </source>
</reference>
<feature type="compositionally biased region" description="Low complexity" evidence="15">
    <location>
        <begin position="16"/>
        <end position="32"/>
    </location>
</feature>
<evidence type="ECO:0000256" key="13">
    <source>
        <dbReference type="ARBA" id="ARBA00023163"/>
    </source>
</evidence>
<dbReference type="Pfam" id="PF04603">
    <property type="entry name" value="Mog1"/>
    <property type="match status" value="1"/>
</dbReference>
<evidence type="ECO:0000256" key="1">
    <source>
        <dbReference type="ARBA" id="ARBA00022543"/>
    </source>
</evidence>
<dbReference type="GO" id="GO:0003677">
    <property type="term" value="F:DNA binding"/>
    <property type="evidence" value="ECO:0007669"/>
    <property type="project" value="UniProtKB-KW"/>
</dbReference>
<keyword evidence="13" id="KW-0804">Transcription</keyword>
<keyword evidence="12" id="KW-0010">Activator</keyword>
<dbReference type="FunFam" id="3.30.450.20:FF:000064">
    <property type="entry name" value="Vivid PAS protein VVD"/>
    <property type="match status" value="1"/>
</dbReference>
<feature type="domain" description="PAS" evidence="16">
    <location>
        <begin position="683"/>
        <end position="735"/>
    </location>
</feature>
<dbReference type="Gene3D" id="3.40.1000.10">
    <property type="entry name" value="Mog1/PsbP, alpha/beta/alpha sandwich"/>
    <property type="match status" value="1"/>
</dbReference>
<dbReference type="SMART" id="SM00091">
    <property type="entry name" value="PAS"/>
    <property type="match status" value="3"/>
</dbReference>
<evidence type="ECO:0000256" key="11">
    <source>
        <dbReference type="ARBA" id="ARBA00023125"/>
    </source>
</evidence>
<keyword evidence="18" id="KW-1185">Reference proteome</keyword>
<evidence type="ECO:0000256" key="3">
    <source>
        <dbReference type="ARBA" id="ARBA00022630"/>
    </source>
</evidence>
<evidence type="ECO:0000256" key="4">
    <source>
        <dbReference type="ARBA" id="ARBA00022643"/>
    </source>
</evidence>
<proteinExistence type="predicted"/>
<keyword evidence="9" id="KW-0157">Chromophore</keyword>
<feature type="compositionally biased region" description="Low complexity" evidence="15">
    <location>
        <begin position="789"/>
        <end position="803"/>
    </location>
</feature>
<feature type="compositionally biased region" description="Polar residues" evidence="15">
    <location>
        <begin position="42"/>
        <end position="52"/>
    </location>
</feature>
<evidence type="ECO:0000256" key="10">
    <source>
        <dbReference type="ARBA" id="ARBA00023015"/>
    </source>
</evidence>
<evidence type="ECO:0000313" key="17">
    <source>
        <dbReference type="EMBL" id="KAH0599310.1"/>
    </source>
</evidence>
<feature type="region of interest" description="Disordered" evidence="15">
    <location>
        <begin position="876"/>
        <end position="936"/>
    </location>
</feature>
<dbReference type="InterPro" id="IPR035965">
    <property type="entry name" value="PAS-like_dom_sf"/>
</dbReference>
<keyword evidence="10" id="KW-0805">Transcription regulation</keyword>
<dbReference type="FunFam" id="3.30.450.20:FF:000063">
    <property type="entry name" value="White collar 1 protein"/>
    <property type="match status" value="1"/>
</dbReference>
<sequence>MDDYYKTNALPPQEGQRQMPQQHEGQQQQQQQPSGNVIDMINRSSVSGSQMPLQPPPSAMPQLIQNQPMISGDSLDDIIRNNHTEMHRRKSMPHAYGSPLMQDENPRRMSSIAASEDVMAFDPSQHDLGNFQFSQPVGSSFHGINPSLEMTDQMGGFVTDATDYSGISADLIGPMNPPPFGNVELSQMPNEPSLSLFPPSPVPGAGSGARPMNSGFVSGQMPNLSATFGTEPAPSSSTLTATSNTLPGSIDDHPDGMLHISTSQLNAVNPPASRVPETMAANPVSSNLGQPLPHSLSRHISSESGITQPSSTSGPTTPATTSTPRESKEKTIYSKSGFDMLKALWLVATRKDPKIHLGAVDMSCAFVVCDVTMNDCPIIYVSDNFQNLTGYSRHEIVGQNCRFLQAPDGKVEAGSKREFVDDGAVYNLKNMIQEGREVQQSLINYRKGGKPFLNLLTMIPIPWDTDDIRYFIGFQIDLVECPDAISGQELGGVKVNYKHNDIGQYIWTPPASSQWQPENGQTLGVDDVSTLLQQFSPKGLVSDWHKQSWDKMLLENTDDVVHVLSLKGLFLYLSPSSKRVLEYDAIDLVGNSLSSVCHPSDIVPVTRELKDATASAQVNIVFRIRRKQSGYTWFESHGSLFVEQGKGRKCLILVGRKRPVFALSRKNLESYGGIGDSELWTKLSTSGMFLFVSSNVRSLLDLQPESLVGTSIQELMRKESRLDFGRKIETARRGKIVYCEHEVQNRRGQGLRALTILYPGDAPEGQKPSFLLAQTKLVKAKNVVLATATSNSKAASTSSQSNAFPELHSGAGQVSQPPGGGLPLGTQDAALAALAAEDNIFDELRTTKCSSWQFELRQMEKVNRILAEELGGLLSNKKKRKRRKGVGNMTGRVSPRNSSRGGNNGNGDSQSKKSPSPIHSSPLHKELASENPTSQAVVAKGDTDETDMLNPLQLGNHVSNEASESNLVQRQIMAMPPPSQPSLSSGAAGSGMTSIREEHEASAQGTSKGAEGFAAGNISHPHHKPPGGGWADDASLLLPASVDHDLITGKTTRGYISQPYIKPFRLALKETVRYLRTGFPSLKTLVDTLNFACLAASRGTKMPGYHVTPLYGGAIVCDIPEKFADVSKLRQVPDNQEVWIDKDGYTSIIFDITERVGEPGHGPEIDGRAMTTHLEDMVGSDIDTVKIWNTAETEFSRLESKPPAYTLIATQTPRIGQSRQGGAPPDFTAIIMTMLRLEKYKSDILITINVPHIKGEYDEDEVDLELGKQGKLIGDAVEYSARIWESLKIKDWGLFGES</sequence>
<feature type="compositionally biased region" description="Low complexity" evidence="15">
    <location>
        <begin position="891"/>
        <end position="921"/>
    </location>
</feature>
<feature type="region of interest" description="Disordered" evidence="15">
    <location>
        <begin position="789"/>
        <end position="824"/>
    </location>
</feature>
<dbReference type="SUPFAM" id="SSF55785">
    <property type="entry name" value="PYP-like sensor domain (PAS domain)"/>
    <property type="match status" value="3"/>
</dbReference>
<evidence type="ECO:0000256" key="5">
    <source>
        <dbReference type="ARBA" id="ARBA00022723"/>
    </source>
</evidence>
<dbReference type="Proteomes" id="UP000764110">
    <property type="component" value="Unassembled WGS sequence"/>
</dbReference>
<evidence type="ECO:0000256" key="8">
    <source>
        <dbReference type="ARBA" id="ARBA00022833"/>
    </source>
</evidence>
<comment type="caution">
    <text evidence="17">The sequence shown here is derived from an EMBL/GenBank/DDBJ whole genome shotgun (WGS) entry which is preliminary data.</text>
</comment>
<feature type="compositionally biased region" description="Polar residues" evidence="15">
    <location>
        <begin position="981"/>
        <end position="993"/>
    </location>
</feature>
<keyword evidence="1" id="KW-0600">Photoreceptor protein</keyword>
<keyword evidence="14" id="KW-0675">Receptor</keyword>
<keyword evidence="6" id="KW-0677">Repeat</keyword>
<dbReference type="Pfam" id="PF13426">
    <property type="entry name" value="PAS_9"/>
    <property type="match status" value="1"/>
</dbReference>
<dbReference type="InterPro" id="IPR013655">
    <property type="entry name" value="PAS_fold_3"/>
</dbReference>
<dbReference type="PANTHER" id="PTHR47429">
    <property type="entry name" value="PROTEIN TWIN LOV 1"/>
    <property type="match status" value="1"/>
</dbReference>